<dbReference type="EMBL" id="AEJB01000266">
    <property type="protein sequence ID" value="ELP67787.1"/>
    <property type="molecule type" value="Genomic_DNA"/>
</dbReference>
<name>L7F962_STRT8</name>
<dbReference type="Proteomes" id="UP000010931">
    <property type="component" value="Unassembled WGS sequence"/>
</dbReference>
<keyword evidence="3" id="KW-1185">Reference proteome</keyword>
<feature type="compositionally biased region" description="Polar residues" evidence="1">
    <location>
        <begin position="7"/>
        <end position="32"/>
    </location>
</feature>
<dbReference type="PATRIC" id="fig|698760.3.peg.3468"/>
<evidence type="ECO:0000313" key="3">
    <source>
        <dbReference type="Proteomes" id="UP000010931"/>
    </source>
</evidence>
<evidence type="ECO:0000313" key="2">
    <source>
        <dbReference type="EMBL" id="ELP67787.1"/>
    </source>
</evidence>
<proteinExistence type="predicted"/>
<feature type="region of interest" description="Disordered" evidence="1">
    <location>
        <begin position="1"/>
        <end position="103"/>
    </location>
</feature>
<gene>
    <name evidence="2" type="ORF">STRTUCAR8_09971</name>
</gene>
<dbReference type="AlphaFoldDB" id="L7F962"/>
<reference evidence="2 3" key="1">
    <citation type="journal article" date="2011" name="Plasmid">
        <title>Streptomyces turgidiscabies Car8 contains a modular pathogenicity island that shares virulence genes with other actinobacterial plant pathogens.</title>
        <authorList>
            <person name="Huguet-Tapia J.C."/>
            <person name="Badger J.H."/>
            <person name="Loria R."/>
            <person name="Pettis G.S."/>
        </authorList>
    </citation>
    <scope>NUCLEOTIDE SEQUENCE [LARGE SCALE GENOMIC DNA]</scope>
    <source>
        <strain evidence="2 3">Car8</strain>
    </source>
</reference>
<evidence type="ECO:0000256" key="1">
    <source>
        <dbReference type="SAM" id="MobiDB-lite"/>
    </source>
</evidence>
<sequence>MPRPDGTSGSARQSNPQTWSIYRTVHVPSNRSALKLGPTPYGSQRWRPYSISAGLDAARPVTTGRERRRDFPTGSGATDRRRTRGKSAGLARPRRPAGEQNAS</sequence>
<comment type="caution">
    <text evidence="2">The sequence shown here is derived from an EMBL/GenBank/DDBJ whole genome shotgun (WGS) entry which is preliminary data.</text>
</comment>
<accession>L7F962</accession>
<organism evidence="2 3">
    <name type="scientific">Streptomyces turgidiscabies (strain Car8)</name>
    <dbReference type="NCBI Taxonomy" id="698760"/>
    <lineage>
        <taxon>Bacteria</taxon>
        <taxon>Bacillati</taxon>
        <taxon>Actinomycetota</taxon>
        <taxon>Actinomycetes</taxon>
        <taxon>Kitasatosporales</taxon>
        <taxon>Streptomycetaceae</taxon>
        <taxon>Streptomyces</taxon>
    </lineage>
</organism>
<protein>
    <submittedName>
        <fullName evidence="2">Uncharacterized protein</fullName>
    </submittedName>
</protein>